<evidence type="ECO:0000313" key="3">
    <source>
        <dbReference type="EMBL" id="KIW20413.1"/>
    </source>
</evidence>
<dbReference type="Pfam" id="PF13094">
    <property type="entry name" value="CENP-Q"/>
    <property type="match status" value="1"/>
</dbReference>
<feature type="coiled-coil region" evidence="1">
    <location>
        <begin position="143"/>
        <end position="170"/>
    </location>
</feature>
<dbReference type="RefSeq" id="XP_016240629.1">
    <property type="nucleotide sequence ID" value="XM_016375353.1"/>
</dbReference>
<evidence type="ECO:0000256" key="2">
    <source>
        <dbReference type="SAM" id="MobiDB-lite"/>
    </source>
</evidence>
<evidence type="ECO:0000256" key="1">
    <source>
        <dbReference type="SAM" id="Coils"/>
    </source>
</evidence>
<feature type="region of interest" description="Disordered" evidence="2">
    <location>
        <begin position="58"/>
        <end position="84"/>
    </location>
</feature>
<dbReference type="OrthoDB" id="2420947at2759"/>
<organism evidence="3 4">
    <name type="scientific">Exophiala spinifera</name>
    <dbReference type="NCBI Taxonomy" id="91928"/>
    <lineage>
        <taxon>Eukaryota</taxon>
        <taxon>Fungi</taxon>
        <taxon>Dikarya</taxon>
        <taxon>Ascomycota</taxon>
        <taxon>Pezizomycotina</taxon>
        <taxon>Eurotiomycetes</taxon>
        <taxon>Chaetothyriomycetidae</taxon>
        <taxon>Chaetothyriales</taxon>
        <taxon>Herpotrichiellaceae</taxon>
        <taxon>Exophiala</taxon>
    </lineage>
</organism>
<evidence type="ECO:0000313" key="4">
    <source>
        <dbReference type="Proteomes" id="UP000053328"/>
    </source>
</evidence>
<sequence length="298" mass="33389">MAPSRPSVDADEARSPFAALAPRIKNISQTTIRKKWKPLPTSSQDKIRQILLNVKAKRRGGNARIPPLNKTRAGRASKANNKNALKEEELVSRLPRMPFPPAPTSSSQDDTPFDLSNTLHRISSLQSTLNMNTSSCHLLRRQIKREQRLLKRDRAELDALETSLRSANDLRRKKERGLHPVVRKLSEFEMDSDQLDQIDWINGITGISPNAALDDSISSNQNGLDENPIRDGGEDEEEDESMKSMLKQLRSHLTSMRNNTAGMHPVLSAMDETKAVLDSFAMKTFDHETLSKIYGVSG</sequence>
<proteinExistence type="predicted"/>
<name>A0A0D2BN93_9EURO</name>
<dbReference type="GeneID" id="27328071"/>
<dbReference type="HOGENOM" id="CLU_058654_0_0_1"/>
<dbReference type="STRING" id="91928.A0A0D2BN93"/>
<dbReference type="EMBL" id="KN847492">
    <property type="protein sequence ID" value="KIW20413.1"/>
    <property type="molecule type" value="Genomic_DNA"/>
</dbReference>
<keyword evidence="4" id="KW-1185">Reference proteome</keyword>
<feature type="region of interest" description="Disordered" evidence="2">
    <location>
        <begin position="212"/>
        <end position="245"/>
    </location>
</feature>
<dbReference type="InterPro" id="IPR025212">
    <property type="entry name" value="CAD_CENP-Q"/>
</dbReference>
<reference evidence="3 4" key="1">
    <citation type="submission" date="2015-01" db="EMBL/GenBank/DDBJ databases">
        <title>The Genome Sequence of Exophiala spinifera CBS89968.</title>
        <authorList>
            <consortium name="The Broad Institute Genomics Platform"/>
            <person name="Cuomo C."/>
            <person name="de Hoog S."/>
            <person name="Gorbushina A."/>
            <person name="Stielow B."/>
            <person name="Teixiera M."/>
            <person name="Abouelleil A."/>
            <person name="Chapman S.B."/>
            <person name="Priest M."/>
            <person name="Young S.K."/>
            <person name="Wortman J."/>
            <person name="Nusbaum C."/>
            <person name="Birren B."/>
        </authorList>
    </citation>
    <scope>NUCLEOTIDE SEQUENCE [LARGE SCALE GENOMIC DNA]</scope>
    <source>
        <strain evidence="3 4">CBS 89968</strain>
    </source>
</reference>
<protein>
    <submittedName>
        <fullName evidence="3">Uncharacterized protein</fullName>
    </submittedName>
</protein>
<dbReference type="AlphaFoldDB" id="A0A0D2BN93"/>
<dbReference type="Proteomes" id="UP000053328">
    <property type="component" value="Unassembled WGS sequence"/>
</dbReference>
<accession>A0A0D2BN93</accession>
<gene>
    <name evidence="3" type="ORF">PV08_00988</name>
</gene>
<keyword evidence="1" id="KW-0175">Coiled coil</keyword>
<dbReference type="VEuPathDB" id="FungiDB:PV08_00988"/>